<evidence type="ECO:0000256" key="2">
    <source>
        <dbReference type="PROSITE-ProRule" id="PRU00335"/>
    </source>
</evidence>
<name>A0A927FXV8_9HYPH</name>
<evidence type="ECO:0000313" key="4">
    <source>
        <dbReference type="EMBL" id="MBD8066938.1"/>
    </source>
</evidence>
<dbReference type="Proteomes" id="UP000654108">
    <property type="component" value="Unassembled WGS sequence"/>
</dbReference>
<dbReference type="RefSeq" id="WP_191777517.1">
    <property type="nucleotide sequence ID" value="NZ_JACYFU010000004.1"/>
</dbReference>
<dbReference type="GO" id="GO:0003677">
    <property type="term" value="F:DNA binding"/>
    <property type="evidence" value="ECO:0007669"/>
    <property type="project" value="UniProtKB-UniRule"/>
</dbReference>
<evidence type="ECO:0000313" key="5">
    <source>
        <dbReference type="Proteomes" id="UP000654108"/>
    </source>
</evidence>
<dbReference type="EMBL" id="JACYFU010000004">
    <property type="protein sequence ID" value="MBD8066938.1"/>
    <property type="molecule type" value="Genomic_DNA"/>
</dbReference>
<reference evidence="4" key="1">
    <citation type="submission" date="2020-09" db="EMBL/GenBank/DDBJ databases">
        <title>Genome seq and assembly of Devosia sp.</title>
        <authorList>
            <person name="Chhetri G."/>
        </authorList>
    </citation>
    <scope>NUCLEOTIDE SEQUENCE</scope>
    <source>
        <strain evidence="4">PTR5</strain>
    </source>
</reference>
<dbReference type="InterPro" id="IPR001647">
    <property type="entry name" value="HTH_TetR"/>
</dbReference>
<dbReference type="InterPro" id="IPR009057">
    <property type="entry name" value="Homeodomain-like_sf"/>
</dbReference>
<proteinExistence type="predicted"/>
<protein>
    <submittedName>
        <fullName evidence="4">TetR/AcrR family transcriptional regulator</fullName>
    </submittedName>
</protein>
<dbReference type="SUPFAM" id="SSF46689">
    <property type="entry name" value="Homeodomain-like"/>
    <property type="match status" value="1"/>
</dbReference>
<gene>
    <name evidence="4" type="ORF">IC608_15805</name>
</gene>
<keyword evidence="5" id="KW-1185">Reference proteome</keyword>
<evidence type="ECO:0000256" key="1">
    <source>
        <dbReference type="ARBA" id="ARBA00023125"/>
    </source>
</evidence>
<keyword evidence="1 2" id="KW-0238">DNA-binding</keyword>
<dbReference type="Gene3D" id="1.10.357.10">
    <property type="entry name" value="Tetracycline Repressor, domain 2"/>
    <property type="match status" value="1"/>
</dbReference>
<dbReference type="PROSITE" id="PS50977">
    <property type="entry name" value="HTH_TETR_2"/>
    <property type="match status" value="1"/>
</dbReference>
<organism evidence="4 5">
    <name type="scientific">Devosia oryzisoli</name>
    <dbReference type="NCBI Taxonomy" id="2774138"/>
    <lineage>
        <taxon>Bacteria</taxon>
        <taxon>Pseudomonadati</taxon>
        <taxon>Pseudomonadota</taxon>
        <taxon>Alphaproteobacteria</taxon>
        <taxon>Hyphomicrobiales</taxon>
        <taxon>Devosiaceae</taxon>
        <taxon>Devosia</taxon>
    </lineage>
</organism>
<accession>A0A927FXV8</accession>
<sequence>MTSRSQQKAREADPRFQRSYQALIGAILALVDQEPVGQISIIRVVEAAGVTRPTFYQHFPDVAAAAQAAALRRLDAAFVPLDARDAEASSTVAALRQRIEDRARPALQHLAAHRTFYLRVIEGAATAAFFGEVVRLVAAHLLPDTSELIARRGNASRQDLTDMLAGGTMWLVVRWLRGELDEDADGLAQRLAGISVALVQPDLPAGGQGSGS</sequence>
<dbReference type="AlphaFoldDB" id="A0A927FXV8"/>
<comment type="caution">
    <text evidence="4">The sequence shown here is derived from an EMBL/GenBank/DDBJ whole genome shotgun (WGS) entry which is preliminary data.</text>
</comment>
<feature type="domain" description="HTH tetR-type" evidence="3">
    <location>
        <begin position="17"/>
        <end position="77"/>
    </location>
</feature>
<evidence type="ECO:0000259" key="3">
    <source>
        <dbReference type="PROSITE" id="PS50977"/>
    </source>
</evidence>
<feature type="DNA-binding region" description="H-T-H motif" evidence="2">
    <location>
        <begin position="40"/>
        <end position="59"/>
    </location>
</feature>